<protein>
    <recommendedName>
        <fullName evidence="3">HEPN domain-containing protein</fullName>
    </recommendedName>
</protein>
<name>A0A1X9MGZ0_9BACI</name>
<organism evidence="1 2">
    <name type="scientific">Halalkalibacter krulwichiae</name>
    <dbReference type="NCBI Taxonomy" id="199441"/>
    <lineage>
        <taxon>Bacteria</taxon>
        <taxon>Bacillati</taxon>
        <taxon>Bacillota</taxon>
        <taxon>Bacilli</taxon>
        <taxon>Bacillales</taxon>
        <taxon>Bacillaceae</taxon>
        <taxon>Halalkalibacter</taxon>
    </lineage>
</organism>
<sequence length="404" mass="47964">MIWPREKANFEFVEKNSLHILKVKNSDDIQKEFYLYSENFLSSANLLINHALNTNENRKKDFWLFGIVYLYRQSLELLLKSIAFKYLTEVDDKKEFIGNVRHNLKDAYAYDEISVLLQEDDITLSDNEGKWLDEYLTDISELDEQSDMFRYPFNFKMARFFKVQTHINLRALGTNMNSAYKMLTGMLYQVKEGKQDELIVYKPKFLIEDGSYYDQGVIWKGFSNDFYPYIEGYMEGANYLCKMIMENKKDYLFLPMCYMYRNGIELALKRILVEDCQFDFKTVSKKLKNRKHSIEGLWNVIKDHIGLRANAPDDDTTLIIVELYIKQLHNIDTTSSKFRYPIDKYLKLHFKKEKKYDVVNISLCFNELFRFLDAVDGMLTSQNEALTEMALEAQQASEWDYNPY</sequence>
<dbReference type="STRING" id="199441.BkAM31D_07405"/>
<evidence type="ECO:0000313" key="1">
    <source>
        <dbReference type="EMBL" id="ARK29702.1"/>
    </source>
</evidence>
<reference evidence="1 2" key="1">
    <citation type="submission" date="2017-04" db="EMBL/GenBank/DDBJ databases">
        <title>Bacillus krulwichiae AM31D Genome sequencing and assembly.</title>
        <authorList>
            <person name="Krulwich T.A."/>
            <person name="Anastor L."/>
            <person name="Ehrlich R."/>
            <person name="Ehrlich G.D."/>
            <person name="Janto B."/>
        </authorList>
    </citation>
    <scope>NUCLEOTIDE SEQUENCE [LARGE SCALE GENOMIC DNA]</scope>
    <source>
        <strain evidence="1 2">AM31D</strain>
    </source>
</reference>
<evidence type="ECO:0008006" key="3">
    <source>
        <dbReference type="Google" id="ProtNLM"/>
    </source>
</evidence>
<dbReference type="AlphaFoldDB" id="A0A1X9MGZ0"/>
<evidence type="ECO:0000313" key="2">
    <source>
        <dbReference type="Proteomes" id="UP000193006"/>
    </source>
</evidence>
<proteinExistence type="predicted"/>
<keyword evidence="2" id="KW-1185">Reference proteome</keyword>
<accession>A0A1X9MGZ0</accession>
<dbReference type="RefSeq" id="WP_066160845.1">
    <property type="nucleotide sequence ID" value="NZ_CP020814.1"/>
</dbReference>
<dbReference type="Proteomes" id="UP000193006">
    <property type="component" value="Chromosome"/>
</dbReference>
<dbReference type="EMBL" id="CP020814">
    <property type="protein sequence ID" value="ARK29702.1"/>
    <property type="molecule type" value="Genomic_DNA"/>
</dbReference>
<gene>
    <name evidence="1" type="ORF">BkAM31D_07405</name>
</gene>
<dbReference type="KEGG" id="bkw:BkAM31D_07405"/>